<comment type="caution">
    <text evidence="3">The sequence shown here is derived from an EMBL/GenBank/DDBJ whole genome shotgun (WGS) entry which is preliminary data.</text>
</comment>
<dbReference type="SUPFAM" id="SSF53187">
    <property type="entry name" value="Zn-dependent exopeptidases"/>
    <property type="match status" value="1"/>
</dbReference>
<gene>
    <name evidence="3" type="ORF">OBE_06749</name>
</gene>
<protein>
    <submittedName>
        <fullName evidence="3">Protein containing Cell wall hydrolase/autolysin, catalytic domain protein</fullName>
        <ecNumber evidence="3">3.5.1.-</ecNumber>
    </submittedName>
</protein>
<dbReference type="GO" id="GO:0009253">
    <property type="term" value="P:peptidoglycan catabolic process"/>
    <property type="evidence" value="ECO:0007669"/>
    <property type="project" value="InterPro"/>
</dbReference>
<proteinExistence type="predicted"/>
<dbReference type="GO" id="GO:0030288">
    <property type="term" value="C:outer membrane-bounded periplasmic space"/>
    <property type="evidence" value="ECO:0007669"/>
    <property type="project" value="TreeGrafter"/>
</dbReference>
<dbReference type="EMBL" id="AJWZ01004658">
    <property type="protein sequence ID" value="EKC64808.1"/>
    <property type="molecule type" value="Genomic_DNA"/>
</dbReference>
<dbReference type="Gene3D" id="3.40.630.40">
    <property type="entry name" value="Zn-dependent exopeptidases"/>
    <property type="match status" value="1"/>
</dbReference>
<dbReference type="GO" id="GO:0008745">
    <property type="term" value="F:N-acetylmuramoyl-L-alanine amidase activity"/>
    <property type="evidence" value="ECO:0007669"/>
    <property type="project" value="InterPro"/>
</dbReference>
<feature type="domain" description="MurNAc-LAA" evidence="2">
    <location>
        <begin position="20"/>
        <end position="100"/>
    </location>
</feature>
<dbReference type="PANTHER" id="PTHR30404:SF0">
    <property type="entry name" value="N-ACETYLMURAMOYL-L-ALANINE AMIDASE AMIC"/>
    <property type="match status" value="1"/>
</dbReference>
<sequence length="109" mass="12046">MFYISYTRGENMDFRKKIGVVVDAGHGGDDPGAISGSLKEKDLTLRAAQYMYKRLQELGVPTSIVRDTDETLTRNERIKRMTDPFGNGTDVIIISNHINAGGGDVSYCD</sequence>
<evidence type="ECO:0000259" key="2">
    <source>
        <dbReference type="Pfam" id="PF01520"/>
    </source>
</evidence>
<dbReference type="CDD" id="cd02696">
    <property type="entry name" value="MurNAc-LAA"/>
    <property type="match status" value="1"/>
</dbReference>
<dbReference type="PANTHER" id="PTHR30404">
    <property type="entry name" value="N-ACETYLMURAMOYL-L-ALANINE AMIDASE"/>
    <property type="match status" value="1"/>
</dbReference>
<dbReference type="InterPro" id="IPR002508">
    <property type="entry name" value="MurNAc-LAA_cat"/>
</dbReference>
<evidence type="ECO:0000256" key="1">
    <source>
        <dbReference type="ARBA" id="ARBA00022801"/>
    </source>
</evidence>
<dbReference type="Pfam" id="PF01520">
    <property type="entry name" value="Amidase_3"/>
    <property type="match status" value="1"/>
</dbReference>
<dbReference type="EC" id="3.5.1.-" evidence="3"/>
<reference evidence="3" key="1">
    <citation type="journal article" date="2013" name="Environ. Microbiol.">
        <title>Microbiota from the distal guts of lean and obese adolescents exhibit partial functional redundancy besides clear differences in community structure.</title>
        <authorList>
            <person name="Ferrer M."/>
            <person name="Ruiz A."/>
            <person name="Lanza F."/>
            <person name="Haange S.B."/>
            <person name="Oberbach A."/>
            <person name="Till H."/>
            <person name="Bargiela R."/>
            <person name="Campoy C."/>
            <person name="Segura M.T."/>
            <person name="Richter M."/>
            <person name="von Bergen M."/>
            <person name="Seifert J."/>
            <person name="Suarez A."/>
        </authorList>
    </citation>
    <scope>NUCLEOTIDE SEQUENCE</scope>
</reference>
<organism evidence="3">
    <name type="scientific">human gut metagenome</name>
    <dbReference type="NCBI Taxonomy" id="408170"/>
    <lineage>
        <taxon>unclassified sequences</taxon>
        <taxon>metagenomes</taxon>
        <taxon>organismal metagenomes</taxon>
    </lineage>
</organism>
<keyword evidence="1 3" id="KW-0378">Hydrolase</keyword>
<accession>K1T4Z5</accession>
<dbReference type="InterPro" id="IPR050695">
    <property type="entry name" value="N-acetylmuramoyl_amidase_3"/>
</dbReference>
<evidence type="ECO:0000313" key="3">
    <source>
        <dbReference type="EMBL" id="EKC64808.1"/>
    </source>
</evidence>
<dbReference type="AlphaFoldDB" id="K1T4Z5"/>
<name>K1T4Z5_9ZZZZ</name>